<sequence>MSGQPLDQLIASLKKGNKAAFKTIFELYEKRLYYFIHSITKSDYASEEILQEVFIKIWTKKETLDVRHSFDAFLFTIAKNSTYNYLRSIASQESLKKEYYKNINSLNEETENSILLAEYEDLVNDILENIPTQKRSIFILSKQQGKSNEEIADLLGITQKTVKNHLWKTLQIIRTELKPHMADTIYFFLISLVITV</sequence>
<dbReference type="GO" id="GO:0006352">
    <property type="term" value="P:DNA-templated transcription initiation"/>
    <property type="evidence" value="ECO:0007669"/>
    <property type="project" value="InterPro"/>
</dbReference>
<keyword evidence="5 6" id="KW-0804">Transcription</keyword>
<reference evidence="10" key="1">
    <citation type="submission" date="2016-11" db="EMBL/GenBank/DDBJ databases">
        <authorList>
            <person name="Varghese N."/>
            <person name="Submissions S."/>
        </authorList>
    </citation>
    <scope>NUCLEOTIDE SEQUENCE [LARGE SCALE GENOMIC DNA]</scope>
    <source>
        <strain evidence="10">DSM 17539</strain>
    </source>
</reference>
<dbReference type="GO" id="GO:0003677">
    <property type="term" value="F:DNA binding"/>
    <property type="evidence" value="ECO:0007669"/>
    <property type="project" value="UniProtKB-KW"/>
</dbReference>
<dbReference type="Pfam" id="PF08281">
    <property type="entry name" value="Sigma70_r4_2"/>
    <property type="match status" value="1"/>
</dbReference>
<dbReference type="AlphaFoldDB" id="A0A1M4TAY3"/>
<dbReference type="SUPFAM" id="SSF88946">
    <property type="entry name" value="Sigma2 domain of RNA polymerase sigma factors"/>
    <property type="match status" value="1"/>
</dbReference>
<dbReference type="NCBIfam" id="TIGR02937">
    <property type="entry name" value="sigma70-ECF"/>
    <property type="match status" value="1"/>
</dbReference>
<keyword evidence="2 6" id="KW-0805">Transcription regulation</keyword>
<keyword evidence="3 6" id="KW-0731">Sigma factor</keyword>
<evidence type="ECO:0000256" key="2">
    <source>
        <dbReference type="ARBA" id="ARBA00023015"/>
    </source>
</evidence>
<accession>A0A1M4TAY3</accession>
<evidence type="ECO:0000259" key="8">
    <source>
        <dbReference type="Pfam" id="PF08281"/>
    </source>
</evidence>
<dbReference type="Gene3D" id="1.10.1740.10">
    <property type="match status" value="1"/>
</dbReference>
<dbReference type="InterPro" id="IPR007627">
    <property type="entry name" value="RNA_pol_sigma70_r2"/>
</dbReference>
<dbReference type="Gene3D" id="1.10.10.10">
    <property type="entry name" value="Winged helix-like DNA-binding domain superfamily/Winged helix DNA-binding domain"/>
    <property type="match status" value="1"/>
</dbReference>
<organism evidence="9 10">
    <name type="scientific">Arenibacter palladensis</name>
    <dbReference type="NCBI Taxonomy" id="237373"/>
    <lineage>
        <taxon>Bacteria</taxon>
        <taxon>Pseudomonadati</taxon>
        <taxon>Bacteroidota</taxon>
        <taxon>Flavobacteriia</taxon>
        <taxon>Flavobacteriales</taxon>
        <taxon>Flavobacteriaceae</taxon>
        <taxon>Arenibacter</taxon>
    </lineage>
</organism>
<dbReference type="InterPro" id="IPR014284">
    <property type="entry name" value="RNA_pol_sigma-70_dom"/>
</dbReference>
<evidence type="ECO:0000256" key="6">
    <source>
        <dbReference type="RuleBase" id="RU000716"/>
    </source>
</evidence>
<dbReference type="NCBIfam" id="TIGR02985">
    <property type="entry name" value="Sig70_bacteroi1"/>
    <property type="match status" value="1"/>
</dbReference>
<evidence type="ECO:0000256" key="4">
    <source>
        <dbReference type="ARBA" id="ARBA00023125"/>
    </source>
</evidence>
<keyword evidence="10" id="KW-1185">Reference proteome</keyword>
<dbReference type="InterPro" id="IPR013249">
    <property type="entry name" value="RNA_pol_sigma70_r4_t2"/>
</dbReference>
<dbReference type="InterPro" id="IPR000838">
    <property type="entry name" value="RNA_pol_sigma70_ECF_CS"/>
</dbReference>
<gene>
    <name evidence="9" type="ORF">SAMN03080594_101200</name>
</gene>
<dbReference type="InterPro" id="IPR036388">
    <property type="entry name" value="WH-like_DNA-bd_sf"/>
</dbReference>
<protein>
    <recommendedName>
        <fullName evidence="6">RNA polymerase sigma factor</fullName>
    </recommendedName>
</protein>
<proteinExistence type="inferred from homology"/>
<dbReference type="EMBL" id="FQUX01000001">
    <property type="protein sequence ID" value="SHE41548.1"/>
    <property type="molecule type" value="Genomic_DNA"/>
</dbReference>
<evidence type="ECO:0000256" key="1">
    <source>
        <dbReference type="ARBA" id="ARBA00010641"/>
    </source>
</evidence>
<dbReference type="OrthoDB" id="759001at2"/>
<name>A0A1M4TAY3_9FLAO</name>
<evidence type="ECO:0000313" key="10">
    <source>
        <dbReference type="Proteomes" id="UP000184406"/>
    </source>
</evidence>
<dbReference type="SUPFAM" id="SSF88659">
    <property type="entry name" value="Sigma3 and sigma4 domains of RNA polymerase sigma factors"/>
    <property type="match status" value="1"/>
</dbReference>
<evidence type="ECO:0000259" key="7">
    <source>
        <dbReference type="Pfam" id="PF04542"/>
    </source>
</evidence>
<keyword evidence="4 6" id="KW-0238">DNA-binding</keyword>
<feature type="domain" description="RNA polymerase sigma factor 70 region 4 type 2" evidence="8">
    <location>
        <begin position="124"/>
        <end position="166"/>
    </location>
</feature>
<comment type="similarity">
    <text evidence="1 6">Belongs to the sigma-70 factor family. ECF subfamily.</text>
</comment>
<feature type="domain" description="RNA polymerase sigma-70 region 2" evidence="7">
    <location>
        <begin position="25"/>
        <end position="88"/>
    </location>
</feature>
<evidence type="ECO:0000313" key="9">
    <source>
        <dbReference type="EMBL" id="SHE41548.1"/>
    </source>
</evidence>
<dbReference type="InterPro" id="IPR039425">
    <property type="entry name" value="RNA_pol_sigma-70-like"/>
</dbReference>
<dbReference type="Proteomes" id="UP000184406">
    <property type="component" value="Unassembled WGS sequence"/>
</dbReference>
<dbReference type="PANTHER" id="PTHR43133:SF46">
    <property type="entry name" value="RNA POLYMERASE SIGMA-70 FACTOR ECF SUBFAMILY"/>
    <property type="match status" value="1"/>
</dbReference>
<dbReference type="GO" id="GO:0016987">
    <property type="term" value="F:sigma factor activity"/>
    <property type="evidence" value="ECO:0007669"/>
    <property type="project" value="UniProtKB-KW"/>
</dbReference>
<dbReference type="PANTHER" id="PTHR43133">
    <property type="entry name" value="RNA POLYMERASE ECF-TYPE SIGMA FACTO"/>
    <property type="match status" value="1"/>
</dbReference>
<evidence type="ECO:0000256" key="5">
    <source>
        <dbReference type="ARBA" id="ARBA00023163"/>
    </source>
</evidence>
<dbReference type="InterPro" id="IPR014327">
    <property type="entry name" value="RNA_pol_sigma70_bacteroid"/>
</dbReference>
<dbReference type="RefSeq" id="WP_072859888.1">
    <property type="nucleotide sequence ID" value="NZ_FQUX01000001.1"/>
</dbReference>
<evidence type="ECO:0000256" key="3">
    <source>
        <dbReference type="ARBA" id="ARBA00023082"/>
    </source>
</evidence>
<dbReference type="Pfam" id="PF04542">
    <property type="entry name" value="Sigma70_r2"/>
    <property type="match status" value="1"/>
</dbReference>
<dbReference type="InterPro" id="IPR013325">
    <property type="entry name" value="RNA_pol_sigma_r2"/>
</dbReference>
<dbReference type="PROSITE" id="PS01063">
    <property type="entry name" value="SIGMA70_ECF"/>
    <property type="match status" value="1"/>
</dbReference>
<dbReference type="InterPro" id="IPR013324">
    <property type="entry name" value="RNA_pol_sigma_r3/r4-like"/>
</dbReference>